<evidence type="ECO:0000313" key="5">
    <source>
        <dbReference type="Proteomes" id="UP000618579"/>
    </source>
</evidence>
<dbReference type="Proteomes" id="UP000618579">
    <property type="component" value="Unassembled WGS sequence"/>
</dbReference>
<feature type="compositionally biased region" description="Low complexity" evidence="1">
    <location>
        <begin position="28"/>
        <end position="42"/>
    </location>
</feature>
<dbReference type="Pfam" id="PF12010">
    <property type="entry name" value="DUF3502"/>
    <property type="match status" value="1"/>
</dbReference>
<feature type="chain" id="PRO_5046757576" evidence="2">
    <location>
        <begin position="21"/>
        <end position="518"/>
    </location>
</feature>
<organism evidence="4 5">
    <name type="scientific">Paenibacillus planticolens</name>
    <dbReference type="NCBI Taxonomy" id="2654976"/>
    <lineage>
        <taxon>Bacteria</taxon>
        <taxon>Bacillati</taxon>
        <taxon>Bacillota</taxon>
        <taxon>Bacilli</taxon>
        <taxon>Bacillales</taxon>
        <taxon>Paenibacillaceae</taxon>
        <taxon>Paenibacillus</taxon>
    </lineage>
</organism>
<evidence type="ECO:0000259" key="3">
    <source>
        <dbReference type="Pfam" id="PF12010"/>
    </source>
</evidence>
<evidence type="ECO:0000256" key="1">
    <source>
        <dbReference type="SAM" id="MobiDB-lite"/>
    </source>
</evidence>
<dbReference type="EMBL" id="WHNZ01000010">
    <property type="protein sequence ID" value="NOU98911.1"/>
    <property type="molecule type" value="Genomic_DNA"/>
</dbReference>
<dbReference type="SUPFAM" id="SSF53850">
    <property type="entry name" value="Periplasmic binding protein-like II"/>
    <property type="match status" value="1"/>
</dbReference>
<accession>A0ABX1ZJ82</accession>
<dbReference type="InterPro" id="IPR050490">
    <property type="entry name" value="Bact_solute-bd_prot1"/>
</dbReference>
<dbReference type="PANTHER" id="PTHR43649:SF17">
    <property type="entry name" value="ABC TRANSPORTER SOLUTE BINDING PROTEIN-SUGAR TRANSPORT"/>
    <property type="match status" value="1"/>
</dbReference>
<protein>
    <submittedName>
        <fullName evidence="4">Extracellular solute-binding protein</fullName>
    </submittedName>
</protein>
<dbReference type="PANTHER" id="PTHR43649">
    <property type="entry name" value="ARABINOSE-BINDING PROTEIN-RELATED"/>
    <property type="match status" value="1"/>
</dbReference>
<evidence type="ECO:0000313" key="4">
    <source>
        <dbReference type="EMBL" id="NOU98911.1"/>
    </source>
</evidence>
<reference evidence="4 5" key="1">
    <citation type="submission" date="2019-10" db="EMBL/GenBank/DDBJ databases">
        <title>Description of Paenibacillus pedi sp. nov.</title>
        <authorList>
            <person name="Carlier A."/>
            <person name="Qi S."/>
        </authorList>
    </citation>
    <scope>NUCLEOTIDE SEQUENCE [LARGE SCALE GENOMIC DNA]</scope>
    <source>
        <strain evidence="4 5">LMG 31457</strain>
    </source>
</reference>
<feature type="domain" description="DUF3502" evidence="3">
    <location>
        <begin position="450"/>
        <end position="515"/>
    </location>
</feature>
<proteinExistence type="predicted"/>
<sequence length="518" mass="58020">MKKSKSIILITLMATMLLSACSGKNNETESAAPSGSSSPATSKTNQKLEKVTLKIMIPGDRPARMDAVIAEAEKRMADTLNVKLDITFVPWADLAQKTQLTLASGESIDLIFDAPWLHLSQQIAAGSYEPLEGLLDQYGQNIVKARPQQMWDANKFSGKIYGIPLGAAHFQGRGYYVRKDIREKLGIAPIKSYDDLIKFAYAVKEKVPGIIPLLPAGQDGLKDMSEAVFRRFFDTKNHLSPSPVLTQSLVLYTKNNDGKVYNLFDEMDPTIWSWIKNARKLYQDGIIGKDVLAIKDLSQPAKEGKVAIFDQNNFGISPDIQSAVKQNDPNAEFEAVTFFDATPKANISNFQQWNFIAVPAVSKNKERAIQFLDWANQRDNYDLLTYGIKGEDWEPVGDDQYKSISNGYAWFPFAWILNPLFDRLDANQDPETQNYNKYTKVANNFTTDILTGFTFDNTPVANEIAQYNTIEAKYYTAIMNGVVDPDSSWLQFKTAASGLAKKIQTEEQKQIDAFLSKK</sequence>
<dbReference type="Gene3D" id="3.40.190.10">
    <property type="entry name" value="Periplasmic binding protein-like II"/>
    <property type="match status" value="1"/>
</dbReference>
<feature type="signal peptide" evidence="2">
    <location>
        <begin position="1"/>
        <end position="20"/>
    </location>
</feature>
<keyword evidence="2" id="KW-0732">Signal</keyword>
<keyword evidence="5" id="KW-1185">Reference proteome</keyword>
<dbReference type="InterPro" id="IPR022627">
    <property type="entry name" value="DUF3502"/>
</dbReference>
<comment type="caution">
    <text evidence="4">The sequence shown here is derived from an EMBL/GenBank/DDBJ whole genome shotgun (WGS) entry which is preliminary data.</text>
</comment>
<gene>
    <name evidence="4" type="ORF">GC097_02600</name>
</gene>
<name>A0ABX1ZJ82_9BACL</name>
<feature type="region of interest" description="Disordered" evidence="1">
    <location>
        <begin position="24"/>
        <end position="45"/>
    </location>
</feature>
<dbReference type="RefSeq" id="WP_171681808.1">
    <property type="nucleotide sequence ID" value="NZ_WHNZ01000010.1"/>
</dbReference>
<dbReference type="PROSITE" id="PS51257">
    <property type="entry name" value="PROKAR_LIPOPROTEIN"/>
    <property type="match status" value="1"/>
</dbReference>
<evidence type="ECO:0000256" key="2">
    <source>
        <dbReference type="SAM" id="SignalP"/>
    </source>
</evidence>